<dbReference type="PANTHER" id="PTHR10587">
    <property type="entry name" value="GLYCOSYL TRANSFERASE-RELATED"/>
    <property type="match status" value="1"/>
</dbReference>
<dbReference type="GO" id="GO:0016810">
    <property type="term" value="F:hydrolase activity, acting on carbon-nitrogen (but not peptide) bonds"/>
    <property type="evidence" value="ECO:0007669"/>
    <property type="project" value="InterPro"/>
</dbReference>
<dbReference type="InterPro" id="IPR050248">
    <property type="entry name" value="Polysacc_deacetylase_ArnD"/>
</dbReference>
<evidence type="ECO:0000313" key="2">
    <source>
        <dbReference type="EMBL" id="KZE70514.1"/>
    </source>
</evidence>
<reference evidence="3" key="1">
    <citation type="submission" date="2016-01" db="EMBL/GenBank/DDBJ databases">
        <title>Draft genome of Chromobacterium sp. F49.</title>
        <authorList>
            <person name="Hong K.W."/>
        </authorList>
    </citation>
    <scope>NUCLEOTIDE SEQUENCE [LARGE SCALE GENOMIC DNA]</scope>
    <source>
        <strain evidence="3">M63</strain>
    </source>
</reference>
<dbReference type="PROSITE" id="PS51677">
    <property type="entry name" value="NODB"/>
    <property type="match status" value="1"/>
</dbReference>
<dbReference type="OrthoDB" id="258610at2"/>
<dbReference type="Gene3D" id="3.30.457.10">
    <property type="entry name" value="Copper amine oxidase-like, N-terminal domain"/>
    <property type="match status" value="1"/>
</dbReference>
<dbReference type="CDD" id="cd10944">
    <property type="entry name" value="CE4_SmPgdA_like"/>
    <property type="match status" value="1"/>
</dbReference>
<sequence length="481" mass="54723">MKRRPQAYSFRMISTVWTSMLCLTILWLTVLTNTAGAAPGHEGEEALFTQLKSGKRMATEKNYTPAEKPTVYLTFDDGPSKLTPKVLDILRKEDVRATFFVLGEQVQERPNIAKRIVEDGHALGNHTYNHVYQELYSDFRVFWEQVQKTGNILQETTGVRPRFIRAPGGTYGNFDAFYFYYLGQAGYEIYDWTIDSEDARRPGMTADQIFRTVEKGPFGNEVIVLMHDGSGHDETVKALPRIIRLFKEKGYAFASLTPEVKPVQFSSGKPKWSRTETRESFDSLLAAAHEHRELWTSEDLPPGKDNALKALPSSSAAIAYAEAGQRGGPDRLNVHLGDRTLAFTKEQFRFRDDSYRVPLRPLIAAMGGTVEWNEERRTAVVRYGAIMAEYDLARQELRVRRPAPEWDAEAKTRIHPFPEMELANGTLYVPLRQTLELLGDRVLSSDVPYERGTEEVQAAVYGGYRTGWIFETNRRNPFAQV</sequence>
<dbReference type="EMBL" id="LQRA01000121">
    <property type="protein sequence ID" value="KZE70514.1"/>
    <property type="molecule type" value="Genomic_DNA"/>
</dbReference>
<dbReference type="Proteomes" id="UP000076563">
    <property type="component" value="Unassembled WGS sequence"/>
</dbReference>
<accession>A0A163T005</accession>
<dbReference type="Pfam" id="PF07833">
    <property type="entry name" value="Cu_amine_oxidN1"/>
    <property type="match status" value="1"/>
</dbReference>
<dbReference type="InterPro" id="IPR011330">
    <property type="entry name" value="Glyco_hydro/deAcase_b/a-brl"/>
</dbReference>
<feature type="domain" description="NodB homology" evidence="1">
    <location>
        <begin position="69"/>
        <end position="254"/>
    </location>
</feature>
<proteinExistence type="predicted"/>
<name>A0A163T005_9BACL</name>
<dbReference type="SUPFAM" id="SSF88713">
    <property type="entry name" value="Glycoside hydrolase/deacetylase"/>
    <property type="match status" value="1"/>
</dbReference>
<organism evidence="2 3">
    <name type="scientific">Paenibacillus elgii</name>
    <dbReference type="NCBI Taxonomy" id="189691"/>
    <lineage>
        <taxon>Bacteria</taxon>
        <taxon>Bacillati</taxon>
        <taxon>Bacillota</taxon>
        <taxon>Bacilli</taxon>
        <taxon>Bacillales</taxon>
        <taxon>Paenibacillaceae</taxon>
        <taxon>Paenibacillus</taxon>
    </lineage>
</organism>
<dbReference type="STRING" id="1007103.GCA_000213315_00521"/>
<gene>
    <name evidence="2" type="ORF">AV654_06415</name>
</gene>
<keyword evidence="3" id="KW-1185">Reference proteome</keyword>
<dbReference type="RefSeq" id="WP_063188502.1">
    <property type="nucleotide sequence ID" value="NZ_LQRA01000121.1"/>
</dbReference>
<dbReference type="SUPFAM" id="SSF55383">
    <property type="entry name" value="Copper amine oxidase, domain N"/>
    <property type="match status" value="1"/>
</dbReference>
<dbReference type="AlphaFoldDB" id="A0A163T005"/>
<comment type="caution">
    <text evidence="2">The sequence shown here is derived from an EMBL/GenBank/DDBJ whole genome shotgun (WGS) entry which is preliminary data.</text>
</comment>
<dbReference type="InterPro" id="IPR012854">
    <property type="entry name" value="Cu_amine_oxidase-like_N"/>
</dbReference>
<evidence type="ECO:0000313" key="3">
    <source>
        <dbReference type="Proteomes" id="UP000076563"/>
    </source>
</evidence>
<protein>
    <submittedName>
        <fullName evidence="2">Polysaccharide deacetylase</fullName>
    </submittedName>
</protein>
<dbReference type="InterPro" id="IPR002509">
    <property type="entry name" value="NODB_dom"/>
</dbReference>
<dbReference type="Gene3D" id="3.20.20.370">
    <property type="entry name" value="Glycoside hydrolase/deacetylase"/>
    <property type="match status" value="1"/>
</dbReference>
<evidence type="ECO:0000259" key="1">
    <source>
        <dbReference type="PROSITE" id="PS51677"/>
    </source>
</evidence>
<dbReference type="Pfam" id="PF01522">
    <property type="entry name" value="Polysacc_deac_1"/>
    <property type="match status" value="1"/>
</dbReference>
<dbReference type="GO" id="GO:0005975">
    <property type="term" value="P:carbohydrate metabolic process"/>
    <property type="evidence" value="ECO:0007669"/>
    <property type="project" value="InterPro"/>
</dbReference>
<dbReference type="eggNOG" id="COG0726">
    <property type="taxonomic scope" value="Bacteria"/>
</dbReference>
<dbReference type="InterPro" id="IPR036582">
    <property type="entry name" value="Mao_N_sf"/>
</dbReference>